<feature type="compositionally biased region" description="Basic residues" evidence="1">
    <location>
        <begin position="10"/>
        <end position="20"/>
    </location>
</feature>
<feature type="region of interest" description="Disordered" evidence="1">
    <location>
        <begin position="123"/>
        <end position="143"/>
    </location>
</feature>
<evidence type="ECO:0000313" key="3">
    <source>
        <dbReference type="EMBL" id="EAU80281.1"/>
    </source>
</evidence>
<evidence type="ECO:0000259" key="2">
    <source>
        <dbReference type="Pfam" id="PF17667"/>
    </source>
</evidence>
<dbReference type="EMBL" id="AACS02000027">
    <property type="protein sequence ID" value="EAU80281.1"/>
    <property type="molecule type" value="Genomic_DNA"/>
</dbReference>
<comment type="caution">
    <text evidence="3">The sequence shown here is derived from an EMBL/GenBank/DDBJ whole genome shotgun (WGS) entry which is preliminary data.</text>
</comment>
<feature type="domain" description="Fungal-type protein kinase" evidence="2">
    <location>
        <begin position="207"/>
        <end position="662"/>
    </location>
</feature>
<feature type="region of interest" description="Disordered" evidence="1">
    <location>
        <begin position="471"/>
        <end position="514"/>
    </location>
</feature>
<accession>A8PI90</accession>
<dbReference type="Pfam" id="PF17667">
    <property type="entry name" value="Pkinase_fungal"/>
    <property type="match status" value="1"/>
</dbReference>
<feature type="region of interest" description="Disordered" evidence="1">
    <location>
        <begin position="779"/>
        <end position="826"/>
    </location>
</feature>
<evidence type="ECO:0000313" key="4">
    <source>
        <dbReference type="Proteomes" id="UP000001861"/>
    </source>
</evidence>
<dbReference type="OrthoDB" id="3260094at2759"/>
<reference evidence="3 4" key="1">
    <citation type="journal article" date="2010" name="Proc. Natl. Acad. Sci. U.S.A.">
        <title>Insights into evolution of multicellular fungi from the assembled chromosomes of the mushroom Coprinopsis cinerea (Coprinus cinereus).</title>
        <authorList>
            <person name="Stajich J.E."/>
            <person name="Wilke S.K."/>
            <person name="Ahren D."/>
            <person name="Au C.H."/>
            <person name="Birren B.W."/>
            <person name="Borodovsky M."/>
            <person name="Burns C."/>
            <person name="Canback B."/>
            <person name="Casselton L.A."/>
            <person name="Cheng C.K."/>
            <person name="Deng J."/>
            <person name="Dietrich F.S."/>
            <person name="Fargo D.C."/>
            <person name="Farman M.L."/>
            <person name="Gathman A.C."/>
            <person name="Goldberg J."/>
            <person name="Guigo R."/>
            <person name="Hoegger P.J."/>
            <person name="Hooker J.B."/>
            <person name="Huggins A."/>
            <person name="James T.Y."/>
            <person name="Kamada T."/>
            <person name="Kilaru S."/>
            <person name="Kodira C."/>
            <person name="Kues U."/>
            <person name="Kupfer D."/>
            <person name="Kwan H.S."/>
            <person name="Lomsadze A."/>
            <person name="Li W."/>
            <person name="Lilly W.W."/>
            <person name="Ma L.J."/>
            <person name="Mackey A.J."/>
            <person name="Manning G."/>
            <person name="Martin F."/>
            <person name="Muraguchi H."/>
            <person name="Natvig D.O."/>
            <person name="Palmerini H."/>
            <person name="Ramesh M.A."/>
            <person name="Rehmeyer C.J."/>
            <person name="Roe B.A."/>
            <person name="Shenoy N."/>
            <person name="Stanke M."/>
            <person name="Ter-Hovhannisyan V."/>
            <person name="Tunlid A."/>
            <person name="Velagapudi R."/>
            <person name="Vision T.J."/>
            <person name="Zeng Q."/>
            <person name="Zolan M.E."/>
            <person name="Pukkila P.J."/>
        </authorList>
    </citation>
    <scope>NUCLEOTIDE SEQUENCE [LARGE SCALE GENOMIC DNA]</scope>
    <source>
        <strain evidence="4">Okayama-7 / 130 / ATCC MYA-4618 / FGSC 9003</strain>
    </source>
</reference>
<organism evidence="3 4">
    <name type="scientific">Coprinopsis cinerea (strain Okayama-7 / 130 / ATCC MYA-4618 / FGSC 9003)</name>
    <name type="common">Inky cap fungus</name>
    <name type="synonym">Hormographiella aspergillata</name>
    <dbReference type="NCBI Taxonomy" id="240176"/>
    <lineage>
        <taxon>Eukaryota</taxon>
        <taxon>Fungi</taxon>
        <taxon>Dikarya</taxon>
        <taxon>Basidiomycota</taxon>
        <taxon>Agaricomycotina</taxon>
        <taxon>Agaricomycetes</taxon>
        <taxon>Agaricomycetidae</taxon>
        <taxon>Agaricales</taxon>
        <taxon>Agaricineae</taxon>
        <taxon>Psathyrellaceae</taxon>
        <taxon>Coprinopsis</taxon>
    </lineage>
</organism>
<dbReference type="InterPro" id="IPR011009">
    <property type="entry name" value="Kinase-like_dom_sf"/>
</dbReference>
<feature type="compositionally biased region" description="Acidic residues" evidence="1">
    <location>
        <begin position="781"/>
        <end position="797"/>
    </location>
</feature>
<dbReference type="PANTHER" id="PTHR38248">
    <property type="entry name" value="FUNK1 6"/>
    <property type="match status" value="1"/>
</dbReference>
<dbReference type="Proteomes" id="UP000001861">
    <property type="component" value="Unassembled WGS sequence"/>
</dbReference>
<protein>
    <submittedName>
        <fullName evidence="3">Other/FunK1 protein kinase</fullName>
    </submittedName>
</protein>
<dbReference type="InParanoid" id="A8PI90"/>
<dbReference type="Gene3D" id="1.10.510.10">
    <property type="entry name" value="Transferase(Phosphotransferase) domain 1"/>
    <property type="match status" value="1"/>
</dbReference>
<keyword evidence="4" id="KW-1185">Reference proteome</keyword>
<gene>
    <name evidence="3" type="ORF">CC1G_13267</name>
</gene>
<dbReference type="KEGG" id="cci:CC1G_13267"/>
<proteinExistence type="predicted"/>
<dbReference type="RefSeq" id="XP_001841535.1">
    <property type="nucleotide sequence ID" value="XM_001841483.1"/>
</dbReference>
<name>A8PI90_COPC7</name>
<keyword evidence="3" id="KW-0808">Transferase</keyword>
<dbReference type="SUPFAM" id="SSF56112">
    <property type="entry name" value="Protein kinase-like (PK-like)"/>
    <property type="match status" value="1"/>
</dbReference>
<feature type="compositionally biased region" description="Basic residues" evidence="1">
    <location>
        <begin position="489"/>
        <end position="500"/>
    </location>
</feature>
<evidence type="ECO:0000256" key="1">
    <source>
        <dbReference type="SAM" id="MobiDB-lite"/>
    </source>
</evidence>
<dbReference type="InterPro" id="IPR040976">
    <property type="entry name" value="Pkinase_fungal"/>
</dbReference>
<dbReference type="GO" id="GO:0016301">
    <property type="term" value="F:kinase activity"/>
    <property type="evidence" value="ECO:0007669"/>
    <property type="project" value="UniProtKB-KW"/>
</dbReference>
<dbReference type="AlphaFoldDB" id="A8PI90"/>
<sequence>MAPRSLPPRTPKKYKKKLAHARTVPNPKDTPRSLPSLAPLIEARRLRAEIGDLMNSETLVCTPDEFMDCYMPPRDQEKIQIVLDLLLDAGILVPRNPNLPTATESTKGAYRYVFKVFQQKPSEVKKGAKKRPQGDDGESSERTVNEIRMFDNLGEVGQAILHALKNVDGVKTNGYQIRMCPHKPVTSTIEGDGHQIDAALTRNLNKKIPLLVTDIIIPFEFKLELVNKEGNRQQLVCHVNHTMNDDPRRLWVFGITIEDDQVTIWYFSRSHSMMSTSFSFLDRADLLVEILVSFFCATDEQLGIDPNVKLVGKDKYVYRFPADSTNPKPAYYYTVDSIEEYRPLKLRCRATRLWRVTQVESFDNYNRITNKDFVLKEVFLNSDAPSEMDIQQKLFEDVKKFRDDKGWRQREILSAFSPESKRTLGAALKDFKKYFSCAIRQHSGNPGLEVSPKARAVSNIFPVYVPPPEQPLGSTVRRMSGTQPPVKKGGARKATQKKHTGAMGSPPDPNALTPRRPCRVLFENVCTPLHDIPTLGEAIDVLKQCVIALQIMFCAGWVHRDISAGNVLALRRKRGGKWQVKLSDLEYAKRFPSDAPASSQPKTGTPYFMPCEILMQRLFRKVAYNRVTDISDEPSTSVVPRPSVIHGYQHDLESVWWIILWLITMRVAMKLPRTWGKKIFCNEPDANNRKVVLDPSDPLPEQPDLVEGLPEILKGSSFLTAVDNLRRNILVEYMNRNADNKHSDLTSYSWISGEAFKLFFSHVSLSRKEWEGLEMKQKMDDLEDDILEDESDSDSDDSAPPSPTAMAINSGSGPRPSKKARVDKLR</sequence>
<keyword evidence="3" id="KW-0418">Kinase</keyword>
<dbReference type="VEuPathDB" id="FungiDB:CC1G_13267"/>
<feature type="region of interest" description="Disordered" evidence="1">
    <location>
        <begin position="1"/>
        <end position="35"/>
    </location>
</feature>
<dbReference type="GeneID" id="6018242"/>
<dbReference type="PANTHER" id="PTHR38248:SF2">
    <property type="entry name" value="FUNK1 11"/>
    <property type="match status" value="1"/>
</dbReference>